<evidence type="ECO:0000256" key="4">
    <source>
        <dbReference type="ARBA" id="ARBA00023136"/>
    </source>
</evidence>
<keyword evidence="2" id="KW-0812">Transmembrane</keyword>
<evidence type="ECO:0000256" key="1">
    <source>
        <dbReference type="ARBA" id="ARBA00004126"/>
    </source>
</evidence>
<dbReference type="Proteomes" id="UP001600888">
    <property type="component" value="Unassembled WGS sequence"/>
</dbReference>
<dbReference type="PANTHER" id="PTHR12265">
    <property type="entry name" value="TRANSMEMBRANE PROTEIN 53"/>
    <property type="match status" value="1"/>
</dbReference>
<protein>
    <recommendedName>
        <fullName evidence="10">DUF829-domain-containing protein</fullName>
    </recommendedName>
</protein>
<reference evidence="8 9" key="1">
    <citation type="submission" date="2024-03" db="EMBL/GenBank/DDBJ databases">
        <title>A high-quality draft genome sequence of Diaporthe vaccinii, a causative agent of upright dieback and viscid rot disease in cranberry plants.</title>
        <authorList>
            <person name="Sarrasin M."/>
            <person name="Lang B.F."/>
            <person name="Burger G."/>
        </authorList>
    </citation>
    <scope>NUCLEOTIDE SEQUENCE [LARGE SCALE GENOMIC DNA]</scope>
    <source>
        <strain evidence="8 9">IS7</strain>
    </source>
</reference>
<evidence type="ECO:0000256" key="7">
    <source>
        <dbReference type="SAM" id="MobiDB-lite"/>
    </source>
</evidence>
<dbReference type="PANTHER" id="PTHR12265:SF30">
    <property type="entry name" value="TRANSMEMBRANE PROTEIN 53"/>
    <property type="match status" value="1"/>
</dbReference>
<evidence type="ECO:0000256" key="3">
    <source>
        <dbReference type="ARBA" id="ARBA00022989"/>
    </source>
</evidence>
<comment type="subcellular location">
    <subcellularLocation>
        <location evidence="6">Endomembrane system</location>
        <topology evidence="6">Single-pass membrane protein</topology>
    </subcellularLocation>
    <subcellularLocation>
        <location evidence="1">Nucleus membrane</location>
    </subcellularLocation>
</comment>
<evidence type="ECO:0000313" key="9">
    <source>
        <dbReference type="Proteomes" id="UP001600888"/>
    </source>
</evidence>
<dbReference type="InterPro" id="IPR008547">
    <property type="entry name" value="DUF829_TMEM53"/>
</dbReference>
<evidence type="ECO:0000256" key="5">
    <source>
        <dbReference type="ARBA" id="ARBA00023242"/>
    </source>
</evidence>
<keyword evidence="3" id="KW-1133">Transmembrane helix</keyword>
<name>A0ABR4E9B9_9PEZI</name>
<keyword evidence="5" id="KW-0539">Nucleus</keyword>
<organism evidence="8 9">
    <name type="scientific">Diaporthe vaccinii</name>
    <dbReference type="NCBI Taxonomy" id="105482"/>
    <lineage>
        <taxon>Eukaryota</taxon>
        <taxon>Fungi</taxon>
        <taxon>Dikarya</taxon>
        <taxon>Ascomycota</taxon>
        <taxon>Pezizomycotina</taxon>
        <taxon>Sordariomycetes</taxon>
        <taxon>Sordariomycetidae</taxon>
        <taxon>Diaporthales</taxon>
        <taxon>Diaporthaceae</taxon>
        <taxon>Diaporthe</taxon>
        <taxon>Diaporthe eres species complex</taxon>
    </lineage>
</organism>
<gene>
    <name evidence="8" type="ORF">FJTKL_14118</name>
</gene>
<dbReference type="EMBL" id="JBAWTH010000081">
    <property type="protein sequence ID" value="KAL2278980.1"/>
    <property type="molecule type" value="Genomic_DNA"/>
</dbReference>
<evidence type="ECO:0000256" key="6">
    <source>
        <dbReference type="ARBA" id="ARBA00037847"/>
    </source>
</evidence>
<evidence type="ECO:0008006" key="10">
    <source>
        <dbReference type="Google" id="ProtNLM"/>
    </source>
</evidence>
<proteinExistence type="predicted"/>
<evidence type="ECO:0000256" key="2">
    <source>
        <dbReference type="ARBA" id="ARBA00022692"/>
    </source>
</evidence>
<sequence length="336" mass="36839">MPHFKDLGNDIWLYEPQENENNNPKQRTEWTLPAGKGHPPALIILCTWLGGATTRRIEKYTEGYHRLWPCSRILLIRTTLSEYLLQSTTSLRRRLRPAHREIRMLGLERQSQRQDKPTSEPESGEIILHIFSQGGSNTATQLLESMNAILSTLGQKGPLPLRQIVLDSCPGDPGIYSTFAAGAWSLPEISLLRPLGSTALFILAAGLVGMEATGLRTPLAKKIRSQLNDPGIFSSRASRLYLTSEADTIVDSGDVEEHRKQAAAKGLTTGILRFHRAGHCSLVLEDGAAYWDAIASAWEKSAAPGTAQSTGRGEDKGVPQSPPVSIGTSRQSRSRL</sequence>
<comment type="caution">
    <text evidence="8">The sequence shown here is derived from an EMBL/GenBank/DDBJ whole genome shotgun (WGS) entry which is preliminary data.</text>
</comment>
<feature type="compositionally biased region" description="Polar residues" evidence="7">
    <location>
        <begin position="326"/>
        <end position="336"/>
    </location>
</feature>
<keyword evidence="4" id="KW-0472">Membrane</keyword>
<evidence type="ECO:0000313" key="8">
    <source>
        <dbReference type="EMBL" id="KAL2278980.1"/>
    </source>
</evidence>
<keyword evidence="9" id="KW-1185">Reference proteome</keyword>
<accession>A0ABR4E9B9</accession>
<dbReference type="Pfam" id="PF05705">
    <property type="entry name" value="DUF829"/>
    <property type="match status" value="1"/>
</dbReference>
<feature type="region of interest" description="Disordered" evidence="7">
    <location>
        <begin position="302"/>
        <end position="336"/>
    </location>
</feature>